<dbReference type="InterPro" id="IPR027417">
    <property type="entry name" value="P-loop_NTPase"/>
</dbReference>
<dbReference type="Proteomes" id="UP000832041">
    <property type="component" value="Chromosome"/>
</dbReference>
<dbReference type="Pfam" id="PF17863">
    <property type="entry name" value="AAA_lid_2"/>
    <property type="match status" value="1"/>
</dbReference>
<dbReference type="EMBL" id="CP051627">
    <property type="protein sequence ID" value="UPT23531.1"/>
    <property type="molecule type" value="Genomic_DNA"/>
</dbReference>
<accession>A0ABY4L7A7</accession>
<evidence type="ECO:0000259" key="2">
    <source>
        <dbReference type="Pfam" id="PF17863"/>
    </source>
</evidence>
<name>A0ABY4L7A7_THEAE</name>
<protein>
    <submittedName>
        <fullName evidence="3">MoxR family ATPase</fullName>
    </submittedName>
</protein>
<dbReference type="Gene3D" id="1.10.8.80">
    <property type="entry name" value="Magnesium chelatase subunit I, C-Terminal domain"/>
    <property type="match status" value="1"/>
</dbReference>
<sequence length="307" mass="32971">MAAAIGSAVAGAAETARLALVALLCRGHILLEDVPGVGKTRLARSLAASVGGGHRRVQFTPDLLPSDLTGVNVFNQETREFEFHAGPLFANVVVADEINRASPKTQAALLEVMEEGRVTVDGVRYAVPDPFIVVATQNPVELDGTYRLPEAQLDRFLMRLSLGYPGREAEFAIMRGDGLAEPRSLKGTADMETIVRVREAAARVHTADTVYGYVRDIAEATRSHPRLRLGLSPRATAALVGAARTYALIRGRTYVIPEDVQRLAVPVWAHRLVLTPEALVSGQTETDVLGEVLASIAAPQPEQAVSR</sequence>
<dbReference type="PIRSF" id="PIRSF002849">
    <property type="entry name" value="AAA_ATPase_chaperone_MoxR_prd"/>
    <property type="match status" value="1"/>
</dbReference>
<proteinExistence type="predicted"/>
<evidence type="ECO:0000313" key="4">
    <source>
        <dbReference type="Proteomes" id="UP000832041"/>
    </source>
</evidence>
<evidence type="ECO:0000313" key="3">
    <source>
        <dbReference type="EMBL" id="UPT23531.1"/>
    </source>
</evidence>
<dbReference type="InterPro" id="IPR050764">
    <property type="entry name" value="CbbQ/NirQ/NorQ/GpvN"/>
</dbReference>
<dbReference type="SUPFAM" id="SSF52540">
    <property type="entry name" value="P-loop containing nucleoside triphosphate hydrolases"/>
    <property type="match status" value="1"/>
</dbReference>
<feature type="domain" description="ATPase AAA-3" evidence="1">
    <location>
        <begin position="28"/>
        <end position="158"/>
    </location>
</feature>
<evidence type="ECO:0000259" key="1">
    <source>
        <dbReference type="Pfam" id="PF07726"/>
    </source>
</evidence>
<feature type="domain" description="ChlI/MoxR AAA lid" evidence="2">
    <location>
        <begin position="220"/>
        <end position="289"/>
    </location>
</feature>
<dbReference type="PANTHER" id="PTHR42759:SF5">
    <property type="entry name" value="METHANOL DEHYDROGENASE REGULATOR"/>
    <property type="match status" value="1"/>
</dbReference>
<keyword evidence="4" id="KW-1185">Reference proteome</keyword>
<organism evidence="3 4">
    <name type="scientific">Thermobifida alba</name>
    <name type="common">Thermomonospora alba</name>
    <dbReference type="NCBI Taxonomy" id="53522"/>
    <lineage>
        <taxon>Bacteria</taxon>
        <taxon>Bacillati</taxon>
        <taxon>Actinomycetota</taxon>
        <taxon>Actinomycetes</taxon>
        <taxon>Streptosporangiales</taxon>
        <taxon>Nocardiopsidaceae</taxon>
        <taxon>Thermobifida</taxon>
    </lineage>
</organism>
<gene>
    <name evidence="3" type="ORF">FOF52_14510</name>
</gene>
<dbReference type="Pfam" id="PF07726">
    <property type="entry name" value="AAA_3"/>
    <property type="match status" value="1"/>
</dbReference>
<dbReference type="InterPro" id="IPR041628">
    <property type="entry name" value="ChlI/MoxR_AAA_lid"/>
</dbReference>
<reference evidence="3 4" key="1">
    <citation type="submission" date="2020-04" db="EMBL/GenBank/DDBJ databases">
        <title>Thermobifida alba genome sequencing and assembly.</title>
        <authorList>
            <person name="Luzics S."/>
            <person name="Horvath B."/>
            <person name="Nagy I."/>
            <person name="Toth A."/>
            <person name="Nagy I."/>
            <person name="Kukolya J."/>
        </authorList>
    </citation>
    <scope>NUCLEOTIDE SEQUENCE [LARGE SCALE GENOMIC DNA]</scope>
    <source>
        <strain evidence="3 4">DSM 43795</strain>
    </source>
</reference>
<dbReference type="CDD" id="cd00009">
    <property type="entry name" value="AAA"/>
    <property type="match status" value="1"/>
</dbReference>
<dbReference type="Gene3D" id="3.40.50.300">
    <property type="entry name" value="P-loop containing nucleotide triphosphate hydrolases"/>
    <property type="match status" value="1"/>
</dbReference>
<dbReference type="InterPro" id="IPR011703">
    <property type="entry name" value="ATPase_AAA-3"/>
</dbReference>
<dbReference type="PANTHER" id="PTHR42759">
    <property type="entry name" value="MOXR FAMILY PROTEIN"/>
    <property type="match status" value="1"/>
</dbReference>